<sequence>MAKPFRLAPSRHTDFVEPHTEIRGVAADDDHADAVAPILAFRIVSVALHPASDLQQLALAMTKSFEGYGPLTAAYMWALLTCLNVGVNRKALPSPAAAPGRPWPALAGPRLDFPGSSARIRARRAVVKIQDLAVPARVPLMVQPRLVPAQRCGQSVKRQPQLGASSKAWRYTMLRYLRPLTEPFSSRYRQYLPLPTSSPRGSVSAQGDAVSTNGSAPGCPAKHVSSTNAQRSKVGVRRRSLSWHLRLLLLLAVFAFALHATVRHFFFPAAPSSEASRAEALAMLTDQLATESPTPASQASASLHIEAKTAASPESVHRLFADSSPGAASREVMPIRAYDALSDACIEQWVVHHRWGDACRGTDMKHSLRFDAVWAWVNGSDPAQILARNTYKPSSPINVDAAHRYADHNELLYSMRSLYHSFGGHSIGKMHIMASAYPLPQEAVSSLGEPSNTTLYAGQIPYWLNASSNSQQDKIQVHHDAAYFRPMQLDGPNKLSPAEVDAWRAQTLPSFNSLAVESQLFNVPGTSSDQLVYLNDDFFTMVPNEVSDLSSALFGPVIKSDTRLFSFYRPSEHPFQRHWNPAGEEVGIKRAAWILGQRFPMRSLPYITHHPRTLSLPLLREAAQTFPEAFSNTTLARFRAQKEVPDSIQAFFLASWYIVERHREALLWSWAVAKWGGRDGVLDAATKRAMWDEIRMKTSESKDVGTERDADTFAVSRPVRRSRDQDRVVFEHAGVPAPKNTEYSFSSHDGHALSYLDWTWPWQRSRNGYPDLSEHVQERGHARSWIPSSSSGSSRSSVCRISYSACFAPQNERESADALFKRIAFAPDTASKCGDCIMAALLTASGESGISAFLPPDSAAIDVPASSDKMGSRAHLPLTESWRATDFSIDSVLQLSSEHASASETRRISLRTWCTRLIQRYQYVLGATPSTFYKVEYASRLPHQLEAVDRSLAEDSHPTTFLCLNDDIKESTQGTLKLNRILKRWFAAHWSRPLPGELGQT</sequence>
<feature type="domain" description="Stealth protein CR3 conserved region 3" evidence="4">
    <location>
        <begin position="608"/>
        <end position="660"/>
    </location>
</feature>
<dbReference type="PANTHER" id="PTHR24045">
    <property type="match status" value="1"/>
</dbReference>
<dbReference type="PANTHER" id="PTHR24045:SF0">
    <property type="entry name" value="N-ACETYLGLUCOSAMINE-1-PHOSPHOTRANSFERASE SUBUNITS ALPHA_BETA"/>
    <property type="match status" value="1"/>
</dbReference>
<reference evidence="5 6" key="1">
    <citation type="journal article" date="2014" name="Genome Announc.">
        <title>Genome sequence of the basidiomycetous fungus Pseudozyma aphidis DSM70725, an efficient producer of biosurfactant mannosylerythritol lipids.</title>
        <authorList>
            <person name="Lorenz S."/>
            <person name="Guenther M."/>
            <person name="Grumaz C."/>
            <person name="Rupp S."/>
            <person name="Zibek S."/>
            <person name="Sohn K."/>
        </authorList>
    </citation>
    <scope>NUCLEOTIDE SEQUENCE [LARGE SCALE GENOMIC DNA]</scope>
    <source>
        <strain evidence="6">ATCC 32657 / CBS 517.83 / DSM 70725 / JCM 10318 / NBRC 10182 / NRRL Y-7954 / St-0401</strain>
    </source>
</reference>
<keyword evidence="6" id="KW-1185">Reference proteome</keyword>
<dbReference type="Proteomes" id="UP000019462">
    <property type="component" value="Unassembled WGS sequence"/>
</dbReference>
<keyword evidence="1" id="KW-0808">Transferase</keyword>
<name>W3VMA2_MOEAP</name>
<dbReference type="OrthoDB" id="263283at2759"/>
<keyword evidence="3" id="KW-0472">Membrane</keyword>
<dbReference type="InterPro" id="IPR031357">
    <property type="entry name" value="Stealth_CR3"/>
</dbReference>
<evidence type="ECO:0000256" key="3">
    <source>
        <dbReference type="SAM" id="Phobius"/>
    </source>
</evidence>
<organism evidence="5 6">
    <name type="scientific">Moesziomyces aphidis</name>
    <name type="common">Pseudozyma aphidis</name>
    <dbReference type="NCBI Taxonomy" id="84754"/>
    <lineage>
        <taxon>Eukaryota</taxon>
        <taxon>Fungi</taxon>
        <taxon>Dikarya</taxon>
        <taxon>Basidiomycota</taxon>
        <taxon>Ustilaginomycotina</taxon>
        <taxon>Ustilaginomycetes</taxon>
        <taxon>Ustilaginales</taxon>
        <taxon>Ustilaginaceae</taxon>
        <taxon>Moesziomyces</taxon>
    </lineage>
</organism>
<evidence type="ECO:0000313" key="6">
    <source>
        <dbReference type="Proteomes" id="UP000019462"/>
    </source>
</evidence>
<dbReference type="AlphaFoldDB" id="W3VMA2"/>
<evidence type="ECO:0000256" key="2">
    <source>
        <dbReference type="SAM" id="MobiDB-lite"/>
    </source>
</evidence>
<comment type="caution">
    <text evidence="5">The sequence shown here is derived from an EMBL/GenBank/DDBJ whole genome shotgun (WGS) entry which is preliminary data.</text>
</comment>
<dbReference type="GO" id="GO:0003976">
    <property type="term" value="F:UDP-N-acetylglucosamine-lysosomal-enzyme N-acetylglucosaminephosphotransferase activity"/>
    <property type="evidence" value="ECO:0007669"/>
    <property type="project" value="TreeGrafter"/>
</dbReference>
<dbReference type="Pfam" id="PF17102">
    <property type="entry name" value="Stealth_CR3"/>
    <property type="match status" value="1"/>
</dbReference>
<evidence type="ECO:0000256" key="1">
    <source>
        <dbReference type="ARBA" id="ARBA00022679"/>
    </source>
</evidence>
<feature type="compositionally biased region" description="Polar residues" evidence="2">
    <location>
        <begin position="196"/>
        <end position="215"/>
    </location>
</feature>
<keyword evidence="3" id="KW-0812">Transmembrane</keyword>
<accession>W3VMA2</accession>
<dbReference type="GO" id="GO:0005794">
    <property type="term" value="C:Golgi apparatus"/>
    <property type="evidence" value="ECO:0007669"/>
    <property type="project" value="TreeGrafter"/>
</dbReference>
<dbReference type="InterPro" id="IPR047141">
    <property type="entry name" value="Stealth"/>
</dbReference>
<keyword evidence="3" id="KW-1133">Transmembrane helix</keyword>
<protein>
    <recommendedName>
        <fullName evidence="4">Stealth protein CR3 conserved region 3 domain-containing protein</fullName>
    </recommendedName>
</protein>
<dbReference type="EMBL" id="AWNI01000009">
    <property type="protein sequence ID" value="ETS62699.1"/>
    <property type="molecule type" value="Genomic_DNA"/>
</dbReference>
<feature type="region of interest" description="Disordered" evidence="2">
    <location>
        <begin position="196"/>
        <end position="231"/>
    </location>
</feature>
<evidence type="ECO:0000259" key="4">
    <source>
        <dbReference type="Pfam" id="PF17102"/>
    </source>
</evidence>
<evidence type="ECO:0000313" key="5">
    <source>
        <dbReference type="EMBL" id="ETS62699.1"/>
    </source>
</evidence>
<dbReference type="HOGENOM" id="CLU_005484_2_0_1"/>
<proteinExistence type="predicted"/>
<feature type="transmembrane region" description="Helical" evidence="3">
    <location>
        <begin position="247"/>
        <end position="267"/>
    </location>
</feature>
<dbReference type="GO" id="GO:0046835">
    <property type="term" value="P:carbohydrate phosphorylation"/>
    <property type="evidence" value="ECO:0007669"/>
    <property type="project" value="TreeGrafter"/>
</dbReference>
<gene>
    <name evidence="5" type="ORF">PaG_02435</name>
</gene>